<reference evidence="2 3" key="1">
    <citation type="submission" date="2018-06" db="EMBL/GenBank/DDBJ databases">
        <authorList>
            <person name="Strepis N."/>
        </authorList>
    </citation>
    <scope>NUCLEOTIDE SEQUENCE [LARGE SCALE GENOMIC DNA]</scope>
    <source>
        <strain evidence="2">LUCI</strain>
    </source>
</reference>
<accession>A0A498R5X1</accession>
<feature type="compositionally biased region" description="Polar residues" evidence="1">
    <location>
        <begin position="51"/>
        <end position="71"/>
    </location>
</feature>
<keyword evidence="3" id="KW-1185">Reference proteome</keyword>
<feature type="compositionally biased region" description="Polar residues" evidence="1">
    <location>
        <begin position="27"/>
        <end position="37"/>
    </location>
</feature>
<proteinExistence type="predicted"/>
<evidence type="ECO:0000313" key="2">
    <source>
        <dbReference type="EMBL" id="VBB06854.1"/>
    </source>
</evidence>
<dbReference type="AlphaFoldDB" id="A0A498R5X1"/>
<evidence type="ECO:0000313" key="3">
    <source>
        <dbReference type="Proteomes" id="UP000277811"/>
    </source>
</evidence>
<protein>
    <submittedName>
        <fullName evidence="2">Uncharacterized protein</fullName>
    </submittedName>
</protein>
<dbReference type="Proteomes" id="UP000277811">
    <property type="component" value="Unassembled WGS sequence"/>
</dbReference>
<dbReference type="EMBL" id="UPPP01000068">
    <property type="protein sequence ID" value="VBB06854.1"/>
    <property type="molecule type" value="Genomic_DNA"/>
</dbReference>
<organism evidence="2 3">
    <name type="scientific">Lucifera butyrica</name>
    <dbReference type="NCBI Taxonomy" id="1351585"/>
    <lineage>
        <taxon>Bacteria</taxon>
        <taxon>Bacillati</taxon>
        <taxon>Bacillota</taxon>
        <taxon>Negativicutes</taxon>
        <taxon>Veillonellales</taxon>
        <taxon>Veillonellaceae</taxon>
        <taxon>Lucifera</taxon>
    </lineage>
</organism>
<feature type="region of interest" description="Disordered" evidence="1">
    <location>
        <begin position="24"/>
        <end position="71"/>
    </location>
</feature>
<sequence>MKKSSSATGSNKTAGTLTAQYDIHGDYSSQSSDSAVGQTTDQTMTNQTATDKATNKATSKVLTSQYDINSD</sequence>
<name>A0A498R5X1_9FIRM</name>
<gene>
    <name evidence="2" type="ORF">LUCI_2091</name>
</gene>
<dbReference type="RefSeq" id="WP_126720589.1">
    <property type="nucleotide sequence ID" value="NZ_UPPP01000068.1"/>
</dbReference>
<evidence type="ECO:0000256" key="1">
    <source>
        <dbReference type="SAM" id="MobiDB-lite"/>
    </source>
</evidence>
<feature type="compositionally biased region" description="Low complexity" evidence="1">
    <location>
        <begin position="38"/>
        <end position="50"/>
    </location>
</feature>